<dbReference type="NCBIfam" id="TIGR03666">
    <property type="entry name" value="Rv2061_F420"/>
    <property type="match status" value="1"/>
</dbReference>
<organism evidence="2">
    <name type="scientific">marine metagenome</name>
    <dbReference type="NCBI Taxonomy" id="408172"/>
    <lineage>
        <taxon>unclassified sequences</taxon>
        <taxon>metagenomes</taxon>
        <taxon>ecological metagenomes</taxon>
    </lineage>
</organism>
<dbReference type="InterPro" id="IPR019965">
    <property type="entry name" value="PPOX_F420-dep_Rv2061_put"/>
</dbReference>
<evidence type="ECO:0000256" key="1">
    <source>
        <dbReference type="ARBA" id="ARBA00023002"/>
    </source>
</evidence>
<dbReference type="InterPro" id="IPR052019">
    <property type="entry name" value="F420H2_bilvrd_red/Heme_oxyg"/>
</dbReference>
<dbReference type="Gene3D" id="2.30.110.10">
    <property type="entry name" value="Electron Transport, Fmn-binding Protein, Chain A"/>
    <property type="match status" value="1"/>
</dbReference>
<dbReference type="PANTHER" id="PTHR35176:SF11">
    <property type="entry name" value="PYRIDOXAMINE 5'-PHOSPHATE OXIDASE FAMILY PROTEIN"/>
    <property type="match status" value="1"/>
</dbReference>
<sequence>MTNLEMISNQEHYINLSTRKRDGSFVNTPVWFAQEGETDNYYVYSLKKTGKVKRIRNFPDVKVATCNFSGKLKGDWIDARADLIDESENIKLAYSLLRGKYGIRFRIGDFFSWIVGNYYRRQIIRLCINKSY</sequence>
<keyword evidence="1" id="KW-0560">Oxidoreductase</keyword>
<dbReference type="AlphaFoldDB" id="A0A383EHZ4"/>
<gene>
    <name evidence="2" type="ORF">METZ01_LOCUS508824</name>
</gene>
<protein>
    <submittedName>
        <fullName evidence="2">Uncharacterized protein</fullName>
    </submittedName>
</protein>
<name>A0A383EHZ4_9ZZZZ</name>
<proteinExistence type="predicted"/>
<dbReference type="EMBL" id="UINC01225766">
    <property type="protein sequence ID" value="SVE55970.1"/>
    <property type="molecule type" value="Genomic_DNA"/>
</dbReference>
<dbReference type="PANTHER" id="PTHR35176">
    <property type="entry name" value="HEME OXYGENASE HI_0854-RELATED"/>
    <property type="match status" value="1"/>
</dbReference>
<dbReference type="GO" id="GO:0016627">
    <property type="term" value="F:oxidoreductase activity, acting on the CH-CH group of donors"/>
    <property type="evidence" value="ECO:0007669"/>
    <property type="project" value="TreeGrafter"/>
</dbReference>
<dbReference type="GO" id="GO:0005829">
    <property type="term" value="C:cytosol"/>
    <property type="evidence" value="ECO:0007669"/>
    <property type="project" value="TreeGrafter"/>
</dbReference>
<accession>A0A383EHZ4</accession>
<dbReference type="GO" id="GO:0070967">
    <property type="term" value="F:coenzyme F420 binding"/>
    <property type="evidence" value="ECO:0007669"/>
    <property type="project" value="TreeGrafter"/>
</dbReference>
<dbReference type="SUPFAM" id="SSF50475">
    <property type="entry name" value="FMN-binding split barrel"/>
    <property type="match status" value="1"/>
</dbReference>
<evidence type="ECO:0000313" key="2">
    <source>
        <dbReference type="EMBL" id="SVE55970.1"/>
    </source>
</evidence>
<dbReference type="InterPro" id="IPR012349">
    <property type="entry name" value="Split_barrel_FMN-bd"/>
</dbReference>
<reference evidence="2" key="1">
    <citation type="submission" date="2018-05" db="EMBL/GenBank/DDBJ databases">
        <authorList>
            <person name="Lanie J.A."/>
            <person name="Ng W.-L."/>
            <person name="Kazmierczak K.M."/>
            <person name="Andrzejewski T.M."/>
            <person name="Davidsen T.M."/>
            <person name="Wayne K.J."/>
            <person name="Tettelin H."/>
            <person name="Glass J.I."/>
            <person name="Rusch D."/>
            <person name="Podicherti R."/>
            <person name="Tsui H.-C.T."/>
            <person name="Winkler M.E."/>
        </authorList>
    </citation>
    <scope>NUCLEOTIDE SEQUENCE</scope>
</reference>